<dbReference type="EMBL" id="BAABJI010000002">
    <property type="protein sequence ID" value="GAA4913753.1"/>
    <property type="molecule type" value="Genomic_DNA"/>
</dbReference>
<comment type="caution">
    <text evidence="1">The sequence shown here is derived from an EMBL/GenBank/DDBJ whole genome shotgun (WGS) entry which is preliminary data.</text>
</comment>
<protein>
    <submittedName>
        <fullName evidence="1">DUF4269 domain-containing protein</fullName>
    </submittedName>
</protein>
<organism evidence="1 2">
    <name type="scientific">Mucilaginibacter defluvii</name>
    <dbReference type="NCBI Taxonomy" id="1196019"/>
    <lineage>
        <taxon>Bacteria</taxon>
        <taxon>Pseudomonadati</taxon>
        <taxon>Bacteroidota</taxon>
        <taxon>Sphingobacteriia</taxon>
        <taxon>Sphingobacteriales</taxon>
        <taxon>Sphingobacteriaceae</taxon>
        <taxon>Mucilaginibacter</taxon>
    </lineage>
</organism>
<name>A0ABP9FSC0_9SPHI</name>
<accession>A0ABP9FSC0</accession>
<dbReference type="Pfam" id="PF14091">
    <property type="entry name" value="DUF4269"/>
    <property type="match status" value="1"/>
</dbReference>
<keyword evidence="2" id="KW-1185">Reference proteome</keyword>
<reference evidence="2" key="1">
    <citation type="journal article" date="2019" name="Int. J. Syst. Evol. Microbiol.">
        <title>The Global Catalogue of Microorganisms (GCM) 10K type strain sequencing project: providing services to taxonomists for standard genome sequencing and annotation.</title>
        <authorList>
            <consortium name="The Broad Institute Genomics Platform"/>
            <consortium name="The Broad Institute Genome Sequencing Center for Infectious Disease"/>
            <person name="Wu L."/>
            <person name="Ma J."/>
        </authorList>
    </citation>
    <scope>NUCLEOTIDE SEQUENCE [LARGE SCALE GENOMIC DNA]</scope>
    <source>
        <strain evidence="2">JCM 18283</strain>
    </source>
</reference>
<dbReference type="InterPro" id="IPR025365">
    <property type="entry name" value="DUF4269"/>
</dbReference>
<sequence>MDLLKYYDPLLTGTVPIAVNIESSDLDIICCYHDHDSFAGHITELFNGFKNFELIVKSSAVVANFTVDNFQIEIYGEAKPTRMQHAYRHMLIEHRLLQIHGDDLRTRVICLKKAGYKTEPAFAIALGLTGDPYRALLDLEL</sequence>
<evidence type="ECO:0000313" key="1">
    <source>
        <dbReference type="EMBL" id="GAA4913753.1"/>
    </source>
</evidence>
<evidence type="ECO:0000313" key="2">
    <source>
        <dbReference type="Proteomes" id="UP001501436"/>
    </source>
</evidence>
<gene>
    <name evidence="1" type="ORF">GCM10023313_16290</name>
</gene>
<proteinExistence type="predicted"/>
<dbReference type="Proteomes" id="UP001501436">
    <property type="component" value="Unassembled WGS sequence"/>
</dbReference>